<gene>
    <name evidence="5" type="primary">tsaB</name>
    <name evidence="5" type="ORF">ISR29_05605</name>
</gene>
<dbReference type="GO" id="GO:0002949">
    <property type="term" value="P:tRNA threonylcarbamoyladenosine modification"/>
    <property type="evidence" value="ECO:0007669"/>
    <property type="project" value="InterPro"/>
</dbReference>
<sequence>MKLLAIDSSGDSSSVALIYEDEILSYSKTHARKERPNWNNLLSSVGINKQIHISEIDCFAFGRGPGSYTGIRSLASFMKGLSWTQKKPLIGISNLKSIAYQVNNEVINTKYNVINVALKSDLDEVYFCKYLNSPQLEKQSDEQVKSYKQLADPMLLSNPLAIYAGNGWDDERIKLDTNSLFNIHSNALSIAHLANFKFNNQDKFLPEEANPVYLKDTNYKKISDE</sequence>
<protein>
    <recommendedName>
        <fullName evidence="2">tRNA threonylcarbamoyladenosine biosynthesis protein TsaB</fullName>
    </recommendedName>
    <alternativeName>
        <fullName evidence="3">t(6)A37 threonylcarbamoyladenosine biosynthesis protein TsaB</fullName>
    </alternativeName>
</protein>
<dbReference type="NCBIfam" id="TIGR03725">
    <property type="entry name" value="T6A_YeaZ"/>
    <property type="match status" value="1"/>
</dbReference>
<dbReference type="InterPro" id="IPR000905">
    <property type="entry name" value="Gcp-like_dom"/>
</dbReference>
<comment type="similarity">
    <text evidence="1">Belongs to the KAE1 / TsaD family. TsaB subfamily.</text>
</comment>
<dbReference type="Gene3D" id="3.30.420.40">
    <property type="match status" value="2"/>
</dbReference>
<dbReference type="Proteomes" id="UP000705230">
    <property type="component" value="Unassembled WGS sequence"/>
</dbReference>
<dbReference type="InterPro" id="IPR043129">
    <property type="entry name" value="ATPase_NBD"/>
</dbReference>
<dbReference type="SUPFAM" id="SSF53067">
    <property type="entry name" value="Actin-like ATPase domain"/>
    <property type="match status" value="1"/>
</dbReference>
<dbReference type="Pfam" id="PF00814">
    <property type="entry name" value="TsaD"/>
    <property type="match status" value="1"/>
</dbReference>
<reference evidence="5" key="1">
    <citation type="submission" date="2020-10" db="EMBL/GenBank/DDBJ databases">
        <title>Microbiome of the Black Sea water column analyzed by genome centric metagenomics.</title>
        <authorList>
            <person name="Cabello-Yeves P.J."/>
            <person name="Callieri C."/>
            <person name="Picazo A."/>
            <person name="Mehrshad M."/>
            <person name="Haro-Moreno J.M."/>
            <person name="Roda-Garcia J."/>
            <person name="Dzembekova N."/>
            <person name="Slabakova V."/>
            <person name="Slabakova N."/>
            <person name="Moncheva S."/>
            <person name="Rodriguez-Valera F."/>
        </authorList>
    </citation>
    <scope>NUCLEOTIDE SEQUENCE</scope>
    <source>
        <strain evidence="5">BS30m-G43</strain>
    </source>
</reference>
<evidence type="ECO:0000313" key="5">
    <source>
        <dbReference type="EMBL" id="MBL6903661.1"/>
    </source>
</evidence>
<proteinExistence type="inferred from homology"/>
<dbReference type="EMBL" id="JADHSG010000009">
    <property type="protein sequence ID" value="MBL6903661.1"/>
    <property type="molecule type" value="Genomic_DNA"/>
</dbReference>
<name>A0A937M2V9_9GAMM</name>
<organism evidence="5 6">
    <name type="scientific">SAR86 cluster bacterium</name>
    <dbReference type="NCBI Taxonomy" id="2030880"/>
    <lineage>
        <taxon>Bacteria</taxon>
        <taxon>Pseudomonadati</taxon>
        <taxon>Pseudomonadota</taxon>
        <taxon>Gammaproteobacteria</taxon>
        <taxon>SAR86 cluster</taxon>
    </lineage>
</organism>
<accession>A0A937M2V9</accession>
<evidence type="ECO:0000313" key="6">
    <source>
        <dbReference type="Proteomes" id="UP000705230"/>
    </source>
</evidence>
<evidence type="ECO:0000256" key="2">
    <source>
        <dbReference type="ARBA" id="ARBA00019012"/>
    </source>
</evidence>
<evidence type="ECO:0000256" key="1">
    <source>
        <dbReference type="ARBA" id="ARBA00010493"/>
    </source>
</evidence>
<comment type="caution">
    <text evidence="5">The sequence shown here is derived from an EMBL/GenBank/DDBJ whole genome shotgun (WGS) entry which is preliminary data.</text>
</comment>
<evidence type="ECO:0000256" key="3">
    <source>
        <dbReference type="ARBA" id="ARBA00032446"/>
    </source>
</evidence>
<dbReference type="InterPro" id="IPR022496">
    <property type="entry name" value="T6A_TsaB"/>
</dbReference>
<evidence type="ECO:0000259" key="4">
    <source>
        <dbReference type="Pfam" id="PF00814"/>
    </source>
</evidence>
<feature type="domain" description="Gcp-like" evidence="4">
    <location>
        <begin position="28"/>
        <end position="105"/>
    </location>
</feature>
<dbReference type="AlphaFoldDB" id="A0A937M2V9"/>